<name>A0A0H5QLY7_9EUKA</name>
<dbReference type="Gene3D" id="1.20.58.190">
    <property type="entry name" value="Translin, domain 1"/>
    <property type="match status" value="1"/>
</dbReference>
<evidence type="ECO:0000256" key="3">
    <source>
        <dbReference type="ARBA" id="ARBA00005902"/>
    </source>
</evidence>
<dbReference type="EMBL" id="HACM01001914">
    <property type="protein sequence ID" value="CRZ02356.1"/>
    <property type="molecule type" value="Transcribed_RNA"/>
</dbReference>
<dbReference type="AlphaFoldDB" id="A0A0H5QLY7"/>
<dbReference type="InterPro" id="IPR016068">
    <property type="entry name" value="Translin_N"/>
</dbReference>
<dbReference type="GO" id="GO:0043565">
    <property type="term" value="F:sequence-specific DNA binding"/>
    <property type="evidence" value="ECO:0007669"/>
    <property type="project" value="InterPro"/>
</dbReference>
<evidence type="ECO:0000256" key="7">
    <source>
        <dbReference type="ARBA" id="ARBA00023242"/>
    </source>
</evidence>
<proteinExistence type="inferred from homology"/>
<dbReference type="InterPro" id="IPR016069">
    <property type="entry name" value="Translin_C"/>
</dbReference>
<protein>
    <recommendedName>
        <fullName evidence="9">Translin</fullName>
    </recommendedName>
</protein>
<evidence type="ECO:0000256" key="6">
    <source>
        <dbReference type="ARBA" id="ARBA00023125"/>
    </source>
</evidence>
<keyword evidence="4" id="KW-0963">Cytoplasm</keyword>
<dbReference type="PANTHER" id="PTHR10741">
    <property type="entry name" value="TRANSLIN AND TRANSLIN ASSOCIATED PROTEIN X"/>
    <property type="match status" value="1"/>
</dbReference>
<organism evidence="8">
    <name type="scientific">Spongospora subterranea</name>
    <dbReference type="NCBI Taxonomy" id="70186"/>
    <lineage>
        <taxon>Eukaryota</taxon>
        <taxon>Sar</taxon>
        <taxon>Rhizaria</taxon>
        <taxon>Endomyxa</taxon>
        <taxon>Phytomyxea</taxon>
        <taxon>Plasmodiophorida</taxon>
        <taxon>Plasmodiophoridae</taxon>
        <taxon>Spongospora</taxon>
    </lineage>
</organism>
<dbReference type="Gene3D" id="1.20.58.200">
    <property type="entry name" value="Translin, domain 2"/>
    <property type="match status" value="1"/>
</dbReference>
<dbReference type="SUPFAM" id="SSF74784">
    <property type="entry name" value="Translin"/>
    <property type="match status" value="1"/>
</dbReference>
<evidence type="ECO:0000256" key="2">
    <source>
        <dbReference type="ARBA" id="ARBA00004496"/>
    </source>
</evidence>
<comment type="similarity">
    <text evidence="3">Belongs to the translin family.</text>
</comment>
<dbReference type="Pfam" id="PF01997">
    <property type="entry name" value="Translin"/>
    <property type="match status" value="1"/>
</dbReference>
<keyword evidence="7" id="KW-0539">Nucleus</keyword>
<dbReference type="InterPro" id="IPR036081">
    <property type="entry name" value="Translin_sf"/>
</dbReference>
<accession>A0A0H5QLY7</accession>
<evidence type="ECO:0000256" key="1">
    <source>
        <dbReference type="ARBA" id="ARBA00004123"/>
    </source>
</evidence>
<reference evidence="8" key="1">
    <citation type="submission" date="2015-04" db="EMBL/GenBank/DDBJ databases">
        <title>The genome sequence of the plant pathogenic Rhizarian Plasmodiophora brassicae reveals insights in its biotrophic life cycle and the origin of chitin synthesis.</title>
        <authorList>
            <person name="Schwelm A."/>
            <person name="Fogelqvist J."/>
            <person name="Knaust A."/>
            <person name="Julke S."/>
            <person name="Lilja T."/>
            <person name="Dhandapani V."/>
            <person name="Bonilla-Rosso G."/>
            <person name="Karlsson M."/>
            <person name="Shevchenko A."/>
            <person name="Choi S.R."/>
            <person name="Kim H.G."/>
            <person name="Park J.Y."/>
            <person name="Lim Y.P."/>
            <person name="Ludwig-Muller J."/>
            <person name="Dixelius C."/>
        </authorList>
    </citation>
    <scope>NUCLEOTIDE SEQUENCE</scope>
    <source>
        <tissue evidence="8">Potato root galls</tissue>
    </source>
</reference>
<dbReference type="GO" id="GO:0016070">
    <property type="term" value="P:RNA metabolic process"/>
    <property type="evidence" value="ECO:0007669"/>
    <property type="project" value="InterPro"/>
</dbReference>
<dbReference type="GO" id="GO:0005737">
    <property type="term" value="C:cytoplasm"/>
    <property type="evidence" value="ECO:0007669"/>
    <property type="project" value="UniProtKB-SubCell"/>
</dbReference>
<evidence type="ECO:0000256" key="4">
    <source>
        <dbReference type="ARBA" id="ARBA00022490"/>
    </source>
</evidence>
<dbReference type="CDD" id="cd14819">
    <property type="entry name" value="Translin"/>
    <property type="match status" value="1"/>
</dbReference>
<dbReference type="GO" id="GO:0005634">
    <property type="term" value="C:nucleus"/>
    <property type="evidence" value="ECO:0007669"/>
    <property type="project" value="UniProtKB-SubCell"/>
</dbReference>
<dbReference type="GO" id="GO:0003697">
    <property type="term" value="F:single-stranded DNA binding"/>
    <property type="evidence" value="ECO:0007669"/>
    <property type="project" value="InterPro"/>
</dbReference>
<sequence length="250" mass="28358">MACDIQIILRSGRCLILLVVCDQSPVTMMEEQQDLHSLMTIYDAELLAIEQRREAVVASVKKLVNIQHKTAGLILSAHQISNTEDIADLCRRVMKLLLSLGDIWAEIHQESEGHWEMFRYLWRSHIYELVGTAAFAHYLVNKSLASKSQIEVMLAIRDGPFQQIDLEEYLIGVSSLPNELARLCTNLVTSGHATFPSAIGAFVAELYGAFRMLNLRNDILRRRVDGIKYDLQKIESIIYDVAIRKLQNSS</sequence>
<evidence type="ECO:0000256" key="5">
    <source>
        <dbReference type="ARBA" id="ARBA00022884"/>
    </source>
</evidence>
<evidence type="ECO:0000313" key="8">
    <source>
        <dbReference type="EMBL" id="CRZ02356.1"/>
    </source>
</evidence>
<comment type="subcellular location">
    <subcellularLocation>
        <location evidence="2">Cytoplasm</location>
    </subcellularLocation>
    <subcellularLocation>
        <location evidence="1">Nucleus</location>
    </subcellularLocation>
</comment>
<keyword evidence="6" id="KW-0238">DNA-binding</keyword>
<keyword evidence="5" id="KW-0694">RNA-binding</keyword>
<dbReference type="InterPro" id="IPR033956">
    <property type="entry name" value="Translin"/>
</dbReference>
<evidence type="ECO:0008006" key="9">
    <source>
        <dbReference type="Google" id="ProtNLM"/>
    </source>
</evidence>
<dbReference type="GO" id="GO:0003723">
    <property type="term" value="F:RNA binding"/>
    <property type="evidence" value="ECO:0007669"/>
    <property type="project" value="UniProtKB-KW"/>
</dbReference>
<dbReference type="InterPro" id="IPR002848">
    <property type="entry name" value="Translin_fam"/>
</dbReference>